<evidence type="ECO:0000256" key="4">
    <source>
        <dbReference type="ARBA" id="ARBA00023015"/>
    </source>
</evidence>
<dbReference type="Proteomes" id="UP000434172">
    <property type="component" value="Unassembled WGS sequence"/>
</dbReference>
<organism evidence="10 11">
    <name type="scientific">Colletotrichum asianum</name>
    <dbReference type="NCBI Taxonomy" id="702518"/>
    <lineage>
        <taxon>Eukaryota</taxon>
        <taxon>Fungi</taxon>
        <taxon>Dikarya</taxon>
        <taxon>Ascomycota</taxon>
        <taxon>Pezizomycotina</taxon>
        <taxon>Sordariomycetes</taxon>
        <taxon>Hypocreomycetidae</taxon>
        <taxon>Glomerellales</taxon>
        <taxon>Glomerellaceae</taxon>
        <taxon>Colletotrichum</taxon>
        <taxon>Colletotrichum gloeosporioides species complex</taxon>
    </lineage>
</organism>
<dbReference type="GO" id="GO:0008380">
    <property type="term" value="P:RNA splicing"/>
    <property type="evidence" value="ECO:0007669"/>
    <property type="project" value="UniProtKB-KW"/>
</dbReference>
<keyword evidence="7" id="KW-0539">Nucleus</keyword>
<proteinExistence type="inferred from homology"/>
<feature type="compositionally biased region" description="Basic and acidic residues" evidence="8">
    <location>
        <begin position="288"/>
        <end position="301"/>
    </location>
</feature>
<feature type="region of interest" description="Disordered" evidence="8">
    <location>
        <begin position="14"/>
        <end position="155"/>
    </location>
</feature>
<keyword evidence="3" id="KW-0507">mRNA processing</keyword>
<reference evidence="10 11" key="1">
    <citation type="submission" date="2019-12" db="EMBL/GenBank/DDBJ databases">
        <title>A genome sequence resource for the geographically widespread anthracnose pathogen Colletotrichum asianum.</title>
        <authorList>
            <person name="Meng Y."/>
        </authorList>
    </citation>
    <scope>NUCLEOTIDE SEQUENCE [LARGE SCALE GENOMIC DNA]</scope>
    <source>
        <strain evidence="10 11">ICMP 18580</strain>
    </source>
</reference>
<feature type="compositionally biased region" description="Basic and acidic residues" evidence="8">
    <location>
        <begin position="57"/>
        <end position="76"/>
    </location>
</feature>
<feature type="compositionally biased region" description="Basic and acidic residues" evidence="8">
    <location>
        <begin position="134"/>
        <end position="155"/>
    </location>
</feature>
<accession>A0A8H3WEJ3</accession>
<evidence type="ECO:0000256" key="6">
    <source>
        <dbReference type="ARBA" id="ARBA00023187"/>
    </source>
</evidence>
<dbReference type="OrthoDB" id="330772at2759"/>
<sequence>MATLTEYVFSTLFGKEQRADMNARAPPADAIDPEPVSPEADVSQKRKAASISEEPEETSKRPRIEDDDRRDPRAQEPRASPTATRSRDADVGGSAARRGNLSKEEEKKRGKRLFGGLLSTLSQTNTSSQHKKRREVEQRQQERAQKQRAEDDRRRAEKLARITEVRWQEQIKFDEKVMKTRHFNMLAMAHSLRTKTQPQIFFRPWKLTREQEDEIDDQIQDAKATIAREVEVFNERREEHERRYGRSRPPTRQEQSAPVTAEASTDATSAPEAPPAEAPKADTNPLSHDTERHDREPHDESGDVVEDAEEDMVIY</sequence>
<comment type="similarity">
    <text evidence="2">Belongs to the pinin family.</text>
</comment>
<feature type="compositionally biased region" description="Low complexity" evidence="8">
    <location>
        <begin position="260"/>
        <end position="271"/>
    </location>
</feature>
<evidence type="ECO:0000313" key="11">
    <source>
        <dbReference type="Proteomes" id="UP000434172"/>
    </source>
</evidence>
<keyword evidence="11" id="KW-1185">Reference proteome</keyword>
<evidence type="ECO:0000256" key="3">
    <source>
        <dbReference type="ARBA" id="ARBA00022664"/>
    </source>
</evidence>
<dbReference type="GO" id="GO:0071013">
    <property type="term" value="C:catalytic step 2 spliceosome"/>
    <property type="evidence" value="ECO:0007669"/>
    <property type="project" value="TreeGrafter"/>
</dbReference>
<dbReference type="InterPro" id="IPR039853">
    <property type="entry name" value="Pinin"/>
</dbReference>
<keyword evidence="5" id="KW-0804">Transcription</keyword>
<evidence type="ECO:0000259" key="9">
    <source>
        <dbReference type="Pfam" id="PF04696"/>
    </source>
</evidence>
<evidence type="ECO:0000313" key="10">
    <source>
        <dbReference type="EMBL" id="KAF0325549.1"/>
    </source>
</evidence>
<feature type="domain" description="Pinin/SDK/MemA protein" evidence="9">
    <location>
        <begin position="104"/>
        <end position="220"/>
    </location>
</feature>
<evidence type="ECO:0000256" key="7">
    <source>
        <dbReference type="ARBA" id="ARBA00023242"/>
    </source>
</evidence>
<evidence type="ECO:0000256" key="8">
    <source>
        <dbReference type="SAM" id="MobiDB-lite"/>
    </source>
</evidence>
<feature type="compositionally biased region" description="Low complexity" evidence="8">
    <location>
        <begin position="117"/>
        <end position="128"/>
    </location>
</feature>
<keyword evidence="6" id="KW-0508">mRNA splicing</keyword>
<feature type="compositionally biased region" description="Acidic residues" evidence="8">
    <location>
        <begin position="302"/>
        <end position="315"/>
    </location>
</feature>
<dbReference type="GO" id="GO:0006397">
    <property type="term" value="P:mRNA processing"/>
    <property type="evidence" value="ECO:0007669"/>
    <property type="project" value="UniProtKB-KW"/>
</dbReference>
<name>A0A8H3WEJ3_9PEZI</name>
<comment type="caution">
    <text evidence="10">The sequence shown here is derived from an EMBL/GenBank/DDBJ whole genome shotgun (WGS) entry which is preliminary data.</text>
</comment>
<gene>
    <name evidence="10" type="ORF">GQ607_007300</name>
</gene>
<comment type="subcellular location">
    <subcellularLocation>
        <location evidence="1">Nucleus</location>
    </subcellularLocation>
</comment>
<dbReference type="Pfam" id="PF04696">
    <property type="entry name" value="Pinin_SDK_memA"/>
    <property type="match status" value="1"/>
</dbReference>
<evidence type="ECO:0000256" key="2">
    <source>
        <dbReference type="ARBA" id="ARBA00010386"/>
    </source>
</evidence>
<keyword evidence="4" id="KW-0805">Transcription regulation</keyword>
<dbReference type="PANTHER" id="PTHR12707">
    <property type="entry name" value="PINN"/>
    <property type="match status" value="1"/>
</dbReference>
<feature type="region of interest" description="Disordered" evidence="8">
    <location>
        <begin position="231"/>
        <end position="315"/>
    </location>
</feature>
<dbReference type="AlphaFoldDB" id="A0A8H3WEJ3"/>
<evidence type="ECO:0000256" key="5">
    <source>
        <dbReference type="ARBA" id="ARBA00023163"/>
    </source>
</evidence>
<dbReference type="PANTHER" id="PTHR12707:SF0">
    <property type="entry name" value="PININ"/>
    <property type="match status" value="1"/>
</dbReference>
<protein>
    <submittedName>
        <fullName evidence="10">Nuclear protein</fullName>
    </submittedName>
</protein>
<feature type="compositionally biased region" description="Basic and acidic residues" evidence="8">
    <location>
        <begin position="231"/>
        <end position="244"/>
    </location>
</feature>
<dbReference type="EMBL" id="WOWK01000036">
    <property type="protein sequence ID" value="KAF0325549.1"/>
    <property type="molecule type" value="Genomic_DNA"/>
</dbReference>
<evidence type="ECO:0000256" key="1">
    <source>
        <dbReference type="ARBA" id="ARBA00004123"/>
    </source>
</evidence>
<dbReference type="InterPro" id="IPR006786">
    <property type="entry name" value="Pinin_SDK_MemA"/>
</dbReference>